<dbReference type="GO" id="GO:0051082">
    <property type="term" value="F:unfolded protein binding"/>
    <property type="evidence" value="ECO:0007669"/>
    <property type="project" value="InterPro"/>
</dbReference>
<dbReference type="InterPro" id="IPR036410">
    <property type="entry name" value="HSP_DnaJ_Cys-rich_dom_sf"/>
</dbReference>
<evidence type="ECO:0000256" key="1">
    <source>
        <dbReference type="SAM" id="MobiDB-lite"/>
    </source>
</evidence>
<dbReference type="AlphaFoldDB" id="A0A328VML8"/>
<dbReference type="GO" id="GO:0031072">
    <property type="term" value="F:heat shock protein binding"/>
    <property type="evidence" value="ECO:0007669"/>
    <property type="project" value="InterPro"/>
</dbReference>
<dbReference type="InterPro" id="IPR052789">
    <property type="entry name" value="SSUH2_homolog"/>
</dbReference>
<name>A0A328VML8_9CHLR</name>
<dbReference type="PANTHER" id="PTHR48465:SF1">
    <property type="entry name" value="PROTEIN SSUH2 HOMOLOG"/>
    <property type="match status" value="1"/>
</dbReference>
<gene>
    <name evidence="2" type="ORF">A4R35_16040</name>
</gene>
<feature type="compositionally biased region" description="Polar residues" evidence="1">
    <location>
        <begin position="15"/>
        <end position="24"/>
    </location>
</feature>
<dbReference type="CDD" id="cd10719">
    <property type="entry name" value="DnaJ_zf"/>
    <property type="match status" value="1"/>
</dbReference>
<evidence type="ECO:0000313" key="3">
    <source>
        <dbReference type="Proteomes" id="UP000248706"/>
    </source>
</evidence>
<sequence>MSCAQSLEAKDMSNEWEQGTNTPGNPLGPNDIDKRLEELGRALTQGVSEVQQQLKKVVDRASTYWQQSQTVPQPAPSSDIEEQRIRQLVNSWSAGNWRVARDLGTYMDIVAMSRDEVWEITVQTRWEHRALEILSEPYSGQTPGRPQPLLPVWDYELPEVSDLRPPTTRTRLAGLDELLACTTCNGTGHALCTECSGRGWITCPDCRGRARKRCATCRGRGYVADWAEQKKRPFLQRRVEKLANALGERVSTVFEGIRQQGLPVPNPLDTDPANKGRTIPCPDCINGEVDCDCVTGKRVCPACQGARSTLCPACNGTGKIVRHREIVRSFELRTRHRFVGTDALPQQQLLKAEGELVYSAEVDENLHPAAPPDAVPLDIWQAAVEEVHTAAAASGRASAEAVQSSLRPTLQVLELVRIPYIKVDYRYIDRDYTLYIYDGEGHEKFYAASFPPRWDRIERLVRAITSDLATPTQLSQPFGPSENSQTPRGYRVPVEKPPYTISESDEEEAL</sequence>
<reference evidence="2 3" key="1">
    <citation type="submission" date="2016-08" db="EMBL/GenBank/DDBJ databases">
        <title>Analysis of Carbohydrate Active Enzymes in Thermogemmatispora T81 Reveals Carbohydrate Degradation Ability.</title>
        <authorList>
            <person name="Tomazini A."/>
            <person name="Lal S."/>
            <person name="Stott M."/>
            <person name="Henrissat B."/>
            <person name="Polikarpov I."/>
            <person name="Sparling R."/>
            <person name="Levin D.B."/>
        </authorList>
    </citation>
    <scope>NUCLEOTIDE SEQUENCE [LARGE SCALE GENOMIC DNA]</scope>
    <source>
        <strain evidence="2 3">T81</strain>
    </source>
</reference>
<organism evidence="2 3">
    <name type="scientific">Thermogemmatispora tikiterensis</name>
    <dbReference type="NCBI Taxonomy" id="1825093"/>
    <lineage>
        <taxon>Bacteria</taxon>
        <taxon>Bacillati</taxon>
        <taxon>Chloroflexota</taxon>
        <taxon>Ktedonobacteria</taxon>
        <taxon>Thermogemmatisporales</taxon>
        <taxon>Thermogemmatisporaceae</taxon>
        <taxon>Thermogemmatispora</taxon>
    </lineage>
</organism>
<accession>A0A328VML8</accession>
<feature type="region of interest" description="Disordered" evidence="1">
    <location>
        <begin position="1"/>
        <end position="33"/>
    </location>
</feature>
<keyword evidence="3" id="KW-1185">Reference proteome</keyword>
<dbReference type="PANTHER" id="PTHR48465">
    <property type="entry name" value="PROTEIN SSUH2 HOMOLOG"/>
    <property type="match status" value="1"/>
</dbReference>
<dbReference type="InterPro" id="IPR001305">
    <property type="entry name" value="HSP_DnaJ_Cys-rich_dom"/>
</dbReference>
<proteinExistence type="predicted"/>
<evidence type="ECO:0000313" key="2">
    <source>
        <dbReference type="EMBL" id="RAQ97050.1"/>
    </source>
</evidence>
<feature type="region of interest" description="Disordered" evidence="1">
    <location>
        <begin position="471"/>
        <end position="510"/>
    </location>
</feature>
<dbReference type="SUPFAM" id="SSF57938">
    <property type="entry name" value="DnaJ/Hsp40 cysteine-rich domain"/>
    <property type="match status" value="1"/>
</dbReference>
<protein>
    <submittedName>
        <fullName evidence="2">Uncharacterized protein</fullName>
    </submittedName>
</protein>
<dbReference type="Proteomes" id="UP000248706">
    <property type="component" value="Unassembled WGS sequence"/>
</dbReference>
<comment type="caution">
    <text evidence="2">The sequence shown here is derived from an EMBL/GenBank/DDBJ whole genome shotgun (WGS) entry which is preliminary data.</text>
</comment>
<dbReference type="EMBL" id="MCIF01000002">
    <property type="protein sequence ID" value="RAQ97050.1"/>
    <property type="molecule type" value="Genomic_DNA"/>
</dbReference>
<feature type="compositionally biased region" description="Polar residues" evidence="1">
    <location>
        <begin position="471"/>
        <end position="487"/>
    </location>
</feature>